<keyword evidence="2" id="KW-1185">Reference proteome</keyword>
<comment type="caution">
    <text evidence="1">The sequence shown here is derived from an EMBL/GenBank/DDBJ whole genome shotgun (WGS) entry which is preliminary data.</text>
</comment>
<dbReference type="EMBL" id="JACXZA010000004">
    <property type="protein sequence ID" value="MBD3920612.1"/>
    <property type="molecule type" value="Genomic_DNA"/>
</dbReference>
<name>A0ABR8MXB9_9BACL</name>
<dbReference type="RefSeq" id="WP_191204899.1">
    <property type="nucleotide sequence ID" value="NZ_JACXZA010000004.1"/>
</dbReference>
<evidence type="ECO:0000313" key="1">
    <source>
        <dbReference type="EMBL" id="MBD3920612.1"/>
    </source>
</evidence>
<accession>A0ABR8MXB9</accession>
<proteinExistence type="predicted"/>
<protein>
    <submittedName>
        <fullName evidence="1">Uncharacterized protein</fullName>
    </submittedName>
</protein>
<evidence type="ECO:0000313" key="2">
    <source>
        <dbReference type="Proteomes" id="UP000609346"/>
    </source>
</evidence>
<dbReference type="Proteomes" id="UP000609346">
    <property type="component" value="Unassembled WGS sequence"/>
</dbReference>
<sequence length="70" mass="7705">MGKQESQSIRYFIDEVTRWIGFCLFGASISAGRKRRDGILNLKLGMGIVACHTGRDRDVLQSGCIDVNGS</sequence>
<reference evidence="1 2" key="1">
    <citation type="submission" date="2020-09" db="EMBL/GenBank/DDBJ databases">
        <title>Paenibacillus sp. strain PR3 16S rRNA gene Genome sequencing and assembly.</title>
        <authorList>
            <person name="Kim J."/>
        </authorList>
    </citation>
    <scope>NUCLEOTIDE SEQUENCE [LARGE SCALE GENOMIC DNA]</scope>
    <source>
        <strain evidence="1 2">PR3</strain>
    </source>
</reference>
<organism evidence="1 2">
    <name type="scientific">Paenibacillus terricola</name>
    <dbReference type="NCBI Taxonomy" id="2763503"/>
    <lineage>
        <taxon>Bacteria</taxon>
        <taxon>Bacillati</taxon>
        <taxon>Bacillota</taxon>
        <taxon>Bacilli</taxon>
        <taxon>Bacillales</taxon>
        <taxon>Paenibacillaceae</taxon>
        <taxon>Paenibacillus</taxon>
    </lineage>
</organism>
<gene>
    <name evidence="1" type="ORF">H8B09_17745</name>
</gene>